<dbReference type="InterPro" id="IPR013783">
    <property type="entry name" value="Ig-like_fold"/>
</dbReference>
<keyword evidence="3" id="KW-1185">Reference proteome</keyword>
<organism evidence="2 3">
    <name type="scientific">Limnobacter profundi</name>
    <dbReference type="NCBI Taxonomy" id="2732163"/>
    <lineage>
        <taxon>Bacteria</taxon>
        <taxon>Pseudomonadati</taxon>
        <taxon>Pseudomonadota</taxon>
        <taxon>Betaproteobacteria</taxon>
        <taxon>Burkholderiales</taxon>
        <taxon>Burkholderiaceae</taxon>
        <taxon>Limnobacter</taxon>
    </lineage>
</organism>
<dbReference type="EMBL" id="CP053084">
    <property type="protein sequence ID" value="QJR30262.1"/>
    <property type="molecule type" value="Genomic_DNA"/>
</dbReference>
<evidence type="ECO:0000256" key="1">
    <source>
        <dbReference type="SAM" id="SignalP"/>
    </source>
</evidence>
<keyword evidence="1" id="KW-0732">Signal</keyword>
<evidence type="ECO:0000313" key="2">
    <source>
        <dbReference type="EMBL" id="QJR30262.1"/>
    </source>
</evidence>
<protein>
    <submittedName>
        <fullName evidence="2">Uncharacterized protein</fullName>
    </submittedName>
</protein>
<accession>A0ABX6NA33</accession>
<feature type="chain" id="PRO_5045540747" evidence="1">
    <location>
        <begin position="26"/>
        <end position="435"/>
    </location>
</feature>
<sequence>MHFKKLMFSAILIAFGLTVTSTTAAAVTHFADLGFAAHPNSVMAEIGKPVTLSVLIKGPVKSIQWRLNRVPIAGATQQSFEIASVEKKIDPDEYDVVIQDAFGNSVTSEKAVVAGLEPDSNQLLIESRRVESLKLQSIFNLVHVFDQVSARISEPLPIWDMRKSAVSMYFDGCHDKVKAELVTPVRNAESLHEAMKLEMNSCFIQKTDGLGNDMGALVSGTFIQSRKVDKQNNKDIRKLEKFAKNLKLSFPHASQKKRATLDFDIVLDGKLVRTTEFEQSNTKNMRIKEEYSWSKGTRIENPQSGVKAVFVSGSYVKENFGYLEHQQFYPSRETEFFNKLRIKIGNDDVLIHGLVNKVTDGDTIHRSGNFNLHINGKLALSAPSEIASLLTFTGNLPISPKLNGFFINDHVPGVVASEKPGIKLGSGSINTPYLR</sequence>
<reference evidence="2 3" key="1">
    <citation type="submission" date="2020-05" db="EMBL/GenBank/DDBJ databases">
        <title>Compete genome of Limnobacter sp. SAORIC-580.</title>
        <authorList>
            <person name="Song J."/>
            <person name="Cho J.-C."/>
        </authorList>
    </citation>
    <scope>NUCLEOTIDE SEQUENCE [LARGE SCALE GENOMIC DNA]</scope>
    <source>
        <strain evidence="2 3">SAORIC-580</strain>
    </source>
</reference>
<feature type="signal peptide" evidence="1">
    <location>
        <begin position="1"/>
        <end position="25"/>
    </location>
</feature>
<evidence type="ECO:0000313" key="3">
    <source>
        <dbReference type="Proteomes" id="UP000501130"/>
    </source>
</evidence>
<proteinExistence type="predicted"/>
<dbReference type="Gene3D" id="2.60.40.10">
    <property type="entry name" value="Immunoglobulins"/>
    <property type="match status" value="1"/>
</dbReference>
<name>A0ABX6NA33_9BURK</name>
<dbReference type="Proteomes" id="UP000501130">
    <property type="component" value="Chromosome"/>
</dbReference>
<gene>
    <name evidence="2" type="ORF">HKT17_11405</name>
</gene>